<dbReference type="AlphaFoldDB" id="F2UC97"/>
<dbReference type="InParanoid" id="F2UC97"/>
<dbReference type="STRING" id="946362.F2UC97"/>
<dbReference type="RefSeq" id="XP_004993104.1">
    <property type="nucleotide sequence ID" value="XM_004993047.1"/>
</dbReference>
<reference evidence="2" key="1">
    <citation type="submission" date="2009-08" db="EMBL/GenBank/DDBJ databases">
        <title>Annotation of Salpingoeca rosetta.</title>
        <authorList>
            <consortium name="The Broad Institute Genome Sequencing Platform"/>
            <person name="Russ C."/>
            <person name="Cuomo C."/>
            <person name="Burger G."/>
            <person name="Gray M.W."/>
            <person name="Holland P.W.H."/>
            <person name="King N."/>
            <person name="Lang F.B.F."/>
            <person name="Roger A.J."/>
            <person name="Ruiz-Trillo I."/>
            <person name="Young S.K."/>
            <person name="Zeng Q."/>
            <person name="Gargeya S."/>
            <person name="Alvarado L."/>
            <person name="Berlin A."/>
            <person name="Chapman S.B."/>
            <person name="Chen Z."/>
            <person name="Freedman E."/>
            <person name="Gellesch M."/>
            <person name="Goldberg J."/>
            <person name="Griggs A."/>
            <person name="Gujja S."/>
            <person name="Heilman E."/>
            <person name="Heiman D."/>
            <person name="Howarth C."/>
            <person name="Mehta T."/>
            <person name="Neiman D."/>
            <person name="Pearson M."/>
            <person name="Roberts A."/>
            <person name="Saif S."/>
            <person name="Shea T."/>
            <person name="Shenoy N."/>
            <person name="Sisk P."/>
            <person name="Stolte C."/>
            <person name="Sykes S."/>
            <person name="White J."/>
            <person name="Yandava C."/>
            <person name="Haas B."/>
            <person name="Nusbaum C."/>
            <person name="Birren B."/>
        </authorList>
    </citation>
    <scope>NUCLEOTIDE SEQUENCE [LARGE SCALE GENOMIC DNA]</scope>
    <source>
        <strain evidence="2">ATCC 50818</strain>
    </source>
</reference>
<dbReference type="Proteomes" id="UP000007799">
    <property type="component" value="Unassembled WGS sequence"/>
</dbReference>
<dbReference type="OrthoDB" id="5428259at2759"/>
<evidence type="ECO:0000256" key="1">
    <source>
        <dbReference type="SAM" id="MobiDB-lite"/>
    </source>
</evidence>
<dbReference type="Gene3D" id="1.50.10.20">
    <property type="match status" value="1"/>
</dbReference>
<feature type="compositionally biased region" description="Basic and acidic residues" evidence="1">
    <location>
        <begin position="13"/>
        <end position="35"/>
    </location>
</feature>
<organism evidence="3">
    <name type="scientific">Salpingoeca rosetta (strain ATCC 50818 / BSB-021)</name>
    <dbReference type="NCBI Taxonomy" id="946362"/>
    <lineage>
        <taxon>Eukaryota</taxon>
        <taxon>Choanoflagellata</taxon>
        <taxon>Craspedida</taxon>
        <taxon>Salpingoecidae</taxon>
        <taxon>Salpingoeca</taxon>
    </lineage>
</organism>
<proteinExistence type="predicted"/>
<keyword evidence="3" id="KW-1185">Reference proteome</keyword>
<dbReference type="GeneID" id="16073679"/>
<evidence type="ECO:0000313" key="2">
    <source>
        <dbReference type="EMBL" id="EGD74204.1"/>
    </source>
</evidence>
<dbReference type="EMBL" id="GL832968">
    <property type="protein sequence ID" value="EGD74204.1"/>
    <property type="molecule type" value="Genomic_DNA"/>
</dbReference>
<protein>
    <submittedName>
        <fullName evidence="2">Uncharacterized protein</fullName>
    </submittedName>
</protein>
<accession>F2UC97</accession>
<dbReference type="KEGG" id="sre:PTSG_13248"/>
<gene>
    <name evidence="2" type="ORF">PTSG_13248</name>
</gene>
<evidence type="ECO:0000313" key="3">
    <source>
        <dbReference type="Proteomes" id="UP000007799"/>
    </source>
</evidence>
<sequence length="163" mass="17736">MDVDAVVQFVRGHERQRDGVKQEKRSPVDDGRDDGSDGGGDGSSSLMECMVDHMFLSGAYFGVNTCALLRREADFPASKFLALADACRCHNTGAYAGNVGLQPHVLYTYSALQLRYLSGDAEIADHASPADQKRSLKLLDVWLWRGWGGELPKTELAAAMTLA</sequence>
<feature type="region of interest" description="Disordered" evidence="1">
    <location>
        <begin position="13"/>
        <end position="42"/>
    </location>
</feature>
<name>F2UC97_SALR5</name>